<evidence type="ECO:0000313" key="2">
    <source>
        <dbReference type="EMBL" id="QKV54405.1"/>
    </source>
</evidence>
<evidence type="ECO:0000313" key="3">
    <source>
        <dbReference type="Proteomes" id="UP000509579"/>
    </source>
</evidence>
<proteinExistence type="predicted"/>
<name>A0A6N1X962_9BURK</name>
<protein>
    <submittedName>
        <fullName evidence="2">DUF3299 domain-containing protein</fullName>
    </submittedName>
</protein>
<dbReference type="PROSITE" id="PS51318">
    <property type="entry name" value="TAT"/>
    <property type="match status" value="1"/>
</dbReference>
<dbReference type="Gene3D" id="2.40.50.870">
    <property type="entry name" value="Protein of unknown function (DUF3299)"/>
    <property type="match status" value="1"/>
</dbReference>
<dbReference type="Pfam" id="PF11736">
    <property type="entry name" value="DUF3299"/>
    <property type="match status" value="1"/>
</dbReference>
<dbReference type="EMBL" id="CP054840">
    <property type="protein sequence ID" value="QKV54405.1"/>
    <property type="molecule type" value="Genomic_DNA"/>
</dbReference>
<accession>A0A6N1X962</accession>
<reference evidence="2 3" key="1">
    <citation type="submission" date="2020-06" db="EMBL/GenBank/DDBJ databases">
        <title>Acidovorax antarctica sp. nov., isolated from Corinth ice sheet soil, Antarctic Fields Peninsula.</title>
        <authorList>
            <person name="Xu Q."/>
            <person name="Peng F."/>
        </authorList>
    </citation>
    <scope>NUCLEOTIDE SEQUENCE [LARGE SCALE GENOMIC DNA]</scope>
    <source>
        <strain evidence="2 3">16-35-5</strain>
    </source>
</reference>
<dbReference type="AlphaFoldDB" id="A0A6N1X962"/>
<dbReference type="Proteomes" id="UP000509579">
    <property type="component" value="Chromosome"/>
</dbReference>
<dbReference type="InterPro" id="IPR021727">
    <property type="entry name" value="DUF3299"/>
</dbReference>
<feature type="chain" id="PRO_5026963274" evidence="1">
    <location>
        <begin position="32"/>
        <end position="184"/>
    </location>
</feature>
<dbReference type="RefSeq" id="WP_175505205.1">
    <property type="nucleotide sequence ID" value="NZ_CAURQT010000005.1"/>
</dbReference>
<keyword evidence="3" id="KW-1185">Reference proteome</keyword>
<dbReference type="InterPro" id="IPR006311">
    <property type="entry name" value="TAT_signal"/>
</dbReference>
<sequence length="184" mass="20153">MNTSPAAPARRQLLQMLAAAGGLAAAPWLHAAAFTEISWDALVPRGWDPMKSFADLQKLAELPDSDPRVQALYDRMRKVWDEAPTVAAFDGKSVKIPGFIVPLEGDEKALREFLLVPYFGACIHTPPPPANQIIHVKSDPPAKGFKTMSAVWISGTMGRARKDSELGVSGYSLQAKRVEIFREK</sequence>
<gene>
    <name evidence="2" type="ORF">HUK68_16645</name>
</gene>
<dbReference type="KEGG" id="aant:HUK68_16645"/>
<feature type="signal peptide" evidence="1">
    <location>
        <begin position="1"/>
        <end position="31"/>
    </location>
</feature>
<evidence type="ECO:0000256" key="1">
    <source>
        <dbReference type="SAM" id="SignalP"/>
    </source>
</evidence>
<organism evidence="2 3">
    <name type="scientific">Comamonas antarctica</name>
    <dbReference type="NCBI Taxonomy" id="2743470"/>
    <lineage>
        <taxon>Bacteria</taxon>
        <taxon>Pseudomonadati</taxon>
        <taxon>Pseudomonadota</taxon>
        <taxon>Betaproteobacteria</taxon>
        <taxon>Burkholderiales</taxon>
        <taxon>Comamonadaceae</taxon>
        <taxon>Comamonas</taxon>
    </lineage>
</organism>
<keyword evidence="1" id="KW-0732">Signal</keyword>